<name>A0ABD3QAQ1_9STRA</name>
<evidence type="ECO:0000313" key="1">
    <source>
        <dbReference type="EMBL" id="KAL3796671.1"/>
    </source>
</evidence>
<dbReference type="AlphaFoldDB" id="A0ABD3QAQ1"/>
<evidence type="ECO:0000313" key="2">
    <source>
        <dbReference type="Proteomes" id="UP001516023"/>
    </source>
</evidence>
<sequence>MNMYLPQLSLASIILALMSGSYLSMTALAFQFSSPNKVSSSPVREVSDAELINNHVIAYDEFTTKSSARRDILKKTVGVAFSFLIGETAMSECASASYSAYTRREEDWKSREKNGEVKYSSARELRSQLREIAPMNSEGSKIFCPNGPSAAVSPLMENKCGDRMALPSVYGRNNDILGNSIPGFGSTGGVSSSNVAQLRDELNAQAYFR</sequence>
<organism evidence="1 2">
    <name type="scientific">Cyclotella cryptica</name>
    <dbReference type="NCBI Taxonomy" id="29204"/>
    <lineage>
        <taxon>Eukaryota</taxon>
        <taxon>Sar</taxon>
        <taxon>Stramenopiles</taxon>
        <taxon>Ochrophyta</taxon>
        <taxon>Bacillariophyta</taxon>
        <taxon>Coscinodiscophyceae</taxon>
        <taxon>Thalassiosirophycidae</taxon>
        <taxon>Stephanodiscales</taxon>
        <taxon>Stephanodiscaceae</taxon>
        <taxon>Cyclotella</taxon>
    </lineage>
</organism>
<dbReference type="EMBL" id="JABMIG020000061">
    <property type="protein sequence ID" value="KAL3796671.1"/>
    <property type="molecule type" value="Genomic_DNA"/>
</dbReference>
<proteinExistence type="predicted"/>
<comment type="caution">
    <text evidence="1">The sequence shown here is derived from an EMBL/GenBank/DDBJ whole genome shotgun (WGS) entry which is preliminary data.</text>
</comment>
<protein>
    <submittedName>
        <fullName evidence="1">Uncharacterized protein</fullName>
    </submittedName>
</protein>
<accession>A0ABD3QAQ1</accession>
<keyword evidence="2" id="KW-1185">Reference proteome</keyword>
<reference evidence="1 2" key="1">
    <citation type="journal article" date="2020" name="G3 (Bethesda)">
        <title>Improved Reference Genome for Cyclotella cryptica CCMP332, a Model for Cell Wall Morphogenesis, Salinity Adaptation, and Lipid Production in Diatoms (Bacillariophyta).</title>
        <authorList>
            <person name="Roberts W.R."/>
            <person name="Downey K.M."/>
            <person name="Ruck E.C."/>
            <person name="Traller J.C."/>
            <person name="Alverson A.J."/>
        </authorList>
    </citation>
    <scope>NUCLEOTIDE SEQUENCE [LARGE SCALE GENOMIC DNA]</scope>
    <source>
        <strain evidence="1 2">CCMP332</strain>
    </source>
</reference>
<dbReference type="Proteomes" id="UP001516023">
    <property type="component" value="Unassembled WGS sequence"/>
</dbReference>
<gene>
    <name evidence="1" type="ORF">HJC23_009971</name>
</gene>